<dbReference type="EMBL" id="JBDFQZ010000010">
    <property type="protein sequence ID" value="KAK9681704.1"/>
    <property type="molecule type" value="Genomic_DNA"/>
</dbReference>
<evidence type="ECO:0000313" key="2">
    <source>
        <dbReference type="EMBL" id="KAK9681704.1"/>
    </source>
</evidence>
<organism evidence="2 3">
    <name type="scientific">Saponaria officinalis</name>
    <name type="common">Common soapwort</name>
    <name type="synonym">Lychnis saponaria</name>
    <dbReference type="NCBI Taxonomy" id="3572"/>
    <lineage>
        <taxon>Eukaryota</taxon>
        <taxon>Viridiplantae</taxon>
        <taxon>Streptophyta</taxon>
        <taxon>Embryophyta</taxon>
        <taxon>Tracheophyta</taxon>
        <taxon>Spermatophyta</taxon>
        <taxon>Magnoliopsida</taxon>
        <taxon>eudicotyledons</taxon>
        <taxon>Gunneridae</taxon>
        <taxon>Pentapetalae</taxon>
        <taxon>Caryophyllales</taxon>
        <taxon>Caryophyllaceae</taxon>
        <taxon>Caryophylleae</taxon>
        <taxon>Saponaria</taxon>
    </lineage>
</organism>
<comment type="caution">
    <text evidence="2">The sequence shown here is derived from an EMBL/GenBank/DDBJ whole genome shotgun (WGS) entry which is preliminary data.</text>
</comment>
<proteinExistence type="predicted"/>
<feature type="signal peptide" evidence="1">
    <location>
        <begin position="1"/>
        <end position="20"/>
    </location>
</feature>
<keyword evidence="3" id="KW-1185">Reference proteome</keyword>
<gene>
    <name evidence="2" type="ORF">RND81_10G021500</name>
</gene>
<evidence type="ECO:0000256" key="1">
    <source>
        <dbReference type="SAM" id="SignalP"/>
    </source>
</evidence>
<protein>
    <submittedName>
        <fullName evidence="2">Uncharacterized protein</fullName>
    </submittedName>
</protein>
<feature type="chain" id="PRO_5043945930" evidence="1">
    <location>
        <begin position="21"/>
        <end position="78"/>
    </location>
</feature>
<sequence length="78" mass="8778">MQAENIKKIIIFLTVELCQGLLPLLPQQEADDSNQNYCSDDCNWDDDGNDAMRFLTVSIYSNNSNKALVPKSIGVRKN</sequence>
<dbReference type="Proteomes" id="UP001443914">
    <property type="component" value="Unassembled WGS sequence"/>
</dbReference>
<keyword evidence="1" id="KW-0732">Signal</keyword>
<accession>A0AAW1HZS2</accession>
<reference evidence="2" key="1">
    <citation type="submission" date="2024-03" db="EMBL/GenBank/DDBJ databases">
        <title>WGS assembly of Saponaria officinalis var. Norfolk2.</title>
        <authorList>
            <person name="Jenkins J."/>
            <person name="Shu S."/>
            <person name="Grimwood J."/>
            <person name="Barry K."/>
            <person name="Goodstein D."/>
            <person name="Schmutz J."/>
            <person name="Leebens-Mack J."/>
            <person name="Osbourn A."/>
        </authorList>
    </citation>
    <scope>NUCLEOTIDE SEQUENCE [LARGE SCALE GENOMIC DNA]</scope>
    <source>
        <strain evidence="2">JIC</strain>
    </source>
</reference>
<dbReference type="AlphaFoldDB" id="A0AAW1HZS2"/>
<evidence type="ECO:0000313" key="3">
    <source>
        <dbReference type="Proteomes" id="UP001443914"/>
    </source>
</evidence>
<name>A0AAW1HZS2_SAPOF</name>